<protein>
    <submittedName>
        <fullName evidence="2">Uncharacterized protein</fullName>
    </submittedName>
</protein>
<keyword evidence="1" id="KW-0472">Membrane</keyword>
<evidence type="ECO:0000256" key="1">
    <source>
        <dbReference type="SAM" id="Phobius"/>
    </source>
</evidence>
<evidence type="ECO:0000313" key="2">
    <source>
        <dbReference type="EMBL" id="KYM93588.1"/>
    </source>
</evidence>
<reference evidence="2 3" key="1">
    <citation type="submission" date="2016-03" db="EMBL/GenBank/DDBJ databases">
        <title>Cyphomyrmex costatus WGS genome.</title>
        <authorList>
            <person name="Nygaard S."/>
            <person name="Hu H."/>
            <person name="Boomsma J."/>
            <person name="Zhang G."/>
        </authorList>
    </citation>
    <scope>NUCLEOTIDE SEQUENCE [LARGE SCALE GENOMIC DNA]</scope>
    <source>
        <strain evidence="2">MS0001</strain>
        <tissue evidence="2">Whole body</tissue>
    </source>
</reference>
<dbReference type="EMBL" id="KQ978501">
    <property type="protein sequence ID" value="KYM93588.1"/>
    <property type="molecule type" value="Genomic_DNA"/>
</dbReference>
<feature type="transmembrane region" description="Helical" evidence="1">
    <location>
        <begin position="56"/>
        <end position="76"/>
    </location>
</feature>
<keyword evidence="3" id="KW-1185">Reference proteome</keyword>
<dbReference type="STRING" id="456900.A0A195C0B5"/>
<keyword evidence="1" id="KW-0812">Transmembrane</keyword>
<sequence length="89" mass="10472">MCTVQNFIRKRTSLTIICLKKTQISYKKVFRRGIFVDEVRIENVEFISLYNFRRRIVHVVVCLIVFIPLEACVHAVEVARFTWSILVGP</sequence>
<dbReference type="AlphaFoldDB" id="A0A195C0B5"/>
<gene>
    <name evidence="2" type="ORF">ALC62_15946</name>
</gene>
<name>A0A195C0B5_9HYME</name>
<accession>A0A195C0B5</accession>
<evidence type="ECO:0000313" key="3">
    <source>
        <dbReference type="Proteomes" id="UP000078542"/>
    </source>
</evidence>
<dbReference type="Proteomes" id="UP000078542">
    <property type="component" value="Unassembled WGS sequence"/>
</dbReference>
<organism evidence="2 3">
    <name type="scientific">Cyphomyrmex costatus</name>
    <dbReference type="NCBI Taxonomy" id="456900"/>
    <lineage>
        <taxon>Eukaryota</taxon>
        <taxon>Metazoa</taxon>
        <taxon>Ecdysozoa</taxon>
        <taxon>Arthropoda</taxon>
        <taxon>Hexapoda</taxon>
        <taxon>Insecta</taxon>
        <taxon>Pterygota</taxon>
        <taxon>Neoptera</taxon>
        <taxon>Endopterygota</taxon>
        <taxon>Hymenoptera</taxon>
        <taxon>Apocrita</taxon>
        <taxon>Aculeata</taxon>
        <taxon>Formicoidea</taxon>
        <taxon>Formicidae</taxon>
        <taxon>Myrmicinae</taxon>
        <taxon>Cyphomyrmex</taxon>
    </lineage>
</organism>
<proteinExistence type="predicted"/>
<keyword evidence="1" id="KW-1133">Transmembrane helix</keyword>